<proteinExistence type="predicted"/>
<feature type="region of interest" description="Disordered" evidence="1">
    <location>
        <begin position="1"/>
        <end position="26"/>
    </location>
</feature>
<accession>A0A8H4VD75</accession>
<gene>
    <name evidence="2" type="ORF">GQ602_004054</name>
</gene>
<evidence type="ECO:0000313" key="3">
    <source>
        <dbReference type="Proteomes" id="UP000562929"/>
    </source>
</evidence>
<dbReference type="Proteomes" id="UP000562929">
    <property type="component" value="Unassembled WGS sequence"/>
</dbReference>
<evidence type="ECO:0000256" key="1">
    <source>
        <dbReference type="SAM" id="MobiDB-lite"/>
    </source>
</evidence>
<comment type="caution">
    <text evidence="2">The sequence shown here is derived from an EMBL/GenBank/DDBJ whole genome shotgun (WGS) entry which is preliminary data.</text>
</comment>
<evidence type="ECO:0000313" key="2">
    <source>
        <dbReference type="EMBL" id="KAF4587361.1"/>
    </source>
</evidence>
<organism evidence="2 3">
    <name type="scientific">Ophiocordyceps camponoti-floridani</name>
    <dbReference type="NCBI Taxonomy" id="2030778"/>
    <lineage>
        <taxon>Eukaryota</taxon>
        <taxon>Fungi</taxon>
        <taxon>Dikarya</taxon>
        <taxon>Ascomycota</taxon>
        <taxon>Pezizomycotina</taxon>
        <taxon>Sordariomycetes</taxon>
        <taxon>Hypocreomycetidae</taxon>
        <taxon>Hypocreales</taxon>
        <taxon>Ophiocordycipitaceae</taxon>
        <taxon>Ophiocordyceps</taxon>
    </lineage>
</organism>
<protein>
    <submittedName>
        <fullName evidence="2">Uncharacterized protein</fullName>
    </submittedName>
</protein>
<dbReference type="EMBL" id="JAACLJ010000004">
    <property type="protein sequence ID" value="KAF4587361.1"/>
    <property type="molecule type" value="Genomic_DNA"/>
</dbReference>
<keyword evidence="3" id="KW-1185">Reference proteome</keyword>
<name>A0A8H4VD75_9HYPO</name>
<sequence>MTLTNPQSCRPCRHRPAYNSLDPKSLRGNTFIGPKSDLRCGALTQQPRVSRPPRGTSRRVEEAEDQMVAIVIVIVHRHPTFRPAPSPGPN</sequence>
<dbReference type="AlphaFoldDB" id="A0A8H4VD75"/>
<reference evidence="2 3" key="1">
    <citation type="journal article" date="2020" name="G3 (Bethesda)">
        <title>Genetic Underpinnings of Host Manipulation by Ophiocordyceps as Revealed by Comparative Transcriptomics.</title>
        <authorList>
            <person name="Will I."/>
            <person name="Das B."/>
            <person name="Trinh T."/>
            <person name="Brachmann A."/>
            <person name="Ohm R.A."/>
            <person name="de Bekker C."/>
        </authorList>
    </citation>
    <scope>NUCLEOTIDE SEQUENCE [LARGE SCALE GENOMIC DNA]</scope>
    <source>
        <strain evidence="2 3">EC05</strain>
    </source>
</reference>